<gene>
    <name evidence="2" type="ORF">R1flu_002084</name>
</gene>
<protein>
    <submittedName>
        <fullName evidence="2">Uncharacterized protein</fullName>
    </submittedName>
</protein>
<keyword evidence="3" id="KW-1185">Reference proteome</keyword>
<feature type="region of interest" description="Disordered" evidence="1">
    <location>
        <begin position="85"/>
        <end position="154"/>
    </location>
</feature>
<reference evidence="2 3" key="1">
    <citation type="submission" date="2024-09" db="EMBL/GenBank/DDBJ databases">
        <title>Chromosome-scale assembly of Riccia fluitans.</title>
        <authorList>
            <person name="Paukszto L."/>
            <person name="Sawicki J."/>
            <person name="Karawczyk K."/>
            <person name="Piernik-Szablinska J."/>
            <person name="Szczecinska M."/>
            <person name="Mazdziarz M."/>
        </authorList>
    </citation>
    <scope>NUCLEOTIDE SEQUENCE [LARGE SCALE GENOMIC DNA]</scope>
    <source>
        <strain evidence="2">Rf_01</strain>
        <tissue evidence="2">Aerial parts of the thallus</tissue>
    </source>
</reference>
<dbReference type="Proteomes" id="UP001605036">
    <property type="component" value="Unassembled WGS sequence"/>
</dbReference>
<sequence>MQSAHPQEEDRQELDEEEPSEDLSLVIFQKRKLRTKKSRDEMRLGPLRIESPRSRSKMRQTSVTLANVNNVGKTLVMRQMPLRIGSQAKDDPVPTTPAGGQSIDWTSGQAIQVVSPSDSTAAKRPMVVTGRHSTSKKGKDRESWQNMPLPPEGP</sequence>
<organism evidence="2 3">
    <name type="scientific">Riccia fluitans</name>
    <dbReference type="NCBI Taxonomy" id="41844"/>
    <lineage>
        <taxon>Eukaryota</taxon>
        <taxon>Viridiplantae</taxon>
        <taxon>Streptophyta</taxon>
        <taxon>Embryophyta</taxon>
        <taxon>Marchantiophyta</taxon>
        <taxon>Marchantiopsida</taxon>
        <taxon>Marchantiidae</taxon>
        <taxon>Marchantiales</taxon>
        <taxon>Ricciaceae</taxon>
        <taxon>Riccia</taxon>
    </lineage>
</organism>
<evidence type="ECO:0000313" key="2">
    <source>
        <dbReference type="EMBL" id="KAL2621879.1"/>
    </source>
</evidence>
<dbReference type="AlphaFoldDB" id="A0ABD1Y651"/>
<name>A0ABD1Y651_9MARC</name>
<evidence type="ECO:0000313" key="3">
    <source>
        <dbReference type="Proteomes" id="UP001605036"/>
    </source>
</evidence>
<feature type="compositionally biased region" description="Polar residues" evidence="1">
    <location>
        <begin position="103"/>
        <end position="120"/>
    </location>
</feature>
<evidence type="ECO:0000256" key="1">
    <source>
        <dbReference type="SAM" id="MobiDB-lite"/>
    </source>
</evidence>
<feature type="region of interest" description="Disordered" evidence="1">
    <location>
        <begin position="1"/>
        <end position="61"/>
    </location>
</feature>
<feature type="compositionally biased region" description="Acidic residues" evidence="1">
    <location>
        <begin position="10"/>
        <end position="21"/>
    </location>
</feature>
<comment type="caution">
    <text evidence="2">The sequence shown here is derived from an EMBL/GenBank/DDBJ whole genome shotgun (WGS) entry which is preliminary data.</text>
</comment>
<accession>A0ABD1Y651</accession>
<dbReference type="EMBL" id="JBHFFA010000006">
    <property type="protein sequence ID" value="KAL2621879.1"/>
    <property type="molecule type" value="Genomic_DNA"/>
</dbReference>
<proteinExistence type="predicted"/>